<name>A0A8J7TMG0_9BACT</name>
<proteinExistence type="predicted"/>
<gene>
    <name evidence="2" type="ORF">J0M35_11485</name>
</gene>
<evidence type="ECO:0000256" key="1">
    <source>
        <dbReference type="SAM" id="Phobius"/>
    </source>
</evidence>
<protein>
    <submittedName>
        <fullName evidence="2">Uncharacterized protein</fullName>
    </submittedName>
</protein>
<evidence type="ECO:0000313" key="2">
    <source>
        <dbReference type="EMBL" id="MBN8660981.1"/>
    </source>
</evidence>
<feature type="transmembrane region" description="Helical" evidence="1">
    <location>
        <begin position="29"/>
        <end position="49"/>
    </location>
</feature>
<dbReference type="Proteomes" id="UP000664277">
    <property type="component" value="Unassembled WGS sequence"/>
</dbReference>
<accession>A0A8J7TMG0</accession>
<sequence>MAEEVKNTEEEHYEVVSEYRIGEGAPPPFLVISFILIFIYAAVSWIPFFGY</sequence>
<keyword evidence="1" id="KW-0472">Membrane</keyword>
<organism evidence="2 3">
    <name type="scientific">Candidatus Obscuribacter phosphatis</name>
    <dbReference type="NCBI Taxonomy" id="1906157"/>
    <lineage>
        <taxon>Bacteria</taxon>
        <taxon>Bacillati</taxon>
        <taxon>Candidatus Melainabacteria</taxon>
        <taxon>Candidatus Obscuribacterales</taxon>
        <taxon>Candidatus Obscuribacteraceae</taxon>
        <taxon>Candidatus Obscuribacter</taxon>
    </lineage>
</organism>
<dbReference type="EMBL" id="JAFLCK010000015">
    <property type="protein sequence ID" value="MBN8660981.1"/>
    <property type="molecule type" value="Genomic_DNA"/>
</dbReference>
<keyword evidence="1" id="KW-0812">Transmembrane</keyword>
<keyword evidence="1" id="KW-1133">Transmembrane helix</keyword>
<reference evidence="2" key="1">
    <citation type="submission" date="2021-02" db="EMBL/GenBank/DDBJ databases">
        <title>Genome-Resolved Metagenomics of a Microbial Community Performing Photosynthetic Biological Nutrient Removal.</title>
        <authorList>
            <person name="Mcdaniel E.A."/>
        </authorList>
    </citation>
    <scope>NUCLEOTIDE SEQUENCE</scope>
    <source>
        <strain evidence="2">UWPOB_OBS1</strain>
    </source>
</reference>
<evidence type="ECO:0000313" key="3">
    <source>
        <dbReference type="Proteomes" id="UP000664277"/>
    </source>
</evidence>
<dbReference type="AlphaFoldDB" id="A0A8J7TMG0"/>
<comment type="caution">
    <text evidence="2">The sequence shown here is derived from an EMBL/GenBank/DDBJ whole genome shotgun (WGS) entry which is preliminary data.</text>
</comment>